<dbReference type="RefSeq" id="WP_189625875.1">
    <property type="nucleotide sequence ID" value="NZ_BNAF01000004.1"/>
</dbReference>
<dbReference type="Gene3D" id="3.30.70.1280">
    <property type="entry name" value="SP0830-like domains"/>
    <property type="match status" value="1"/>
</dbReference>
<comment type="caution">
    <text evidence="1">The sequence shown here is derived from an EMBL/GenBank/DDBJ whole genome shotgun (WGS) entry which is preliminary data.</text>
</comment>
<dbReference type="PANTHER" id="PTHR36439">
    <property type="entry name" value="BLL4334 PROTEIN"/>
    <property type="match status" value="1"/>
</dbReference>
<name>A0ABQ3HTC7_9SPHI</name>
<dbReference type="Proteomes" id="UP000620550">
    <property type="component" value="Unassembled WGS sequence"/>
</dbReference>
<protein>
    <recommendedName>
        <fullName evidence="3">DUF1697 domain-containing protein</fullName>
    </recommendedName>
</protein>
<gene>
    <name evidence="1" type="ORF">GCM10017764_13520</name>
</gene>
<evidence type="ECO:0000313" key="1">
    <source>
        <dbReference type="EMBL" id="GHE31681.1"/>
    </source>
</evidence>
<dbReference type="PIRSF" id="PIRSF008502">
    <property type="entry name" value="UCP008502"/>
    <property type="match status" value="1"/>
</dbReference>
<organism evidence="1 2">
    <name type="scientific">Sphingobacterium griseoflavum</name>
    <dbReference type="NCBI Taxonomy" id="1474952"/>
    <lineage>
        <taxon>Bacteria</taxon>
        <taxon>Pseudomonadati</taxon>
        <taxon>Bacteroidota</taxon>
        <taxon>Sphingobacteriia</taxon>
        <taxon>Sphingobacteriales</taxon>
        <taxon>Sphingobacteriaceae</taxon>
        <taxon>Sphingobacterium</taxon>
    </lineage>
</organism>
<keyword evidence="2" id="KW-1185">Reference proteome</keyword>
<sequence length="185" mass="20691">MRIENTLFTYVVLLRAVNVAGKNIIKMSDLRQELVHVGFQHVSTYIQSGNILLASSDTADLVRQKVQQLILDKFGLAIHTFVVDAEFIERALRTIPITGELLPNRLFITVLDKTPQQVLVDTLQTADHGSETFALVGNILYFYLPEGAAKAKLSNSYFEKKLQVTATGRNLNTYQKLLELAKNVG</sequence>
<dbReference type="InterPro" id="IPR012545">
    <property type="entry name" value="DUF1697"/>
</dbReference>
<dbReference type="PANTHER" id="PTHR36439:SF1">
    <property type="entry name" value="DUF1697 DOMAIN-CONTAINING PROTEIN"/>
    <property type="match status" value="1"/>
</dbReference>
<proteinExistence type="predicted"/>
<reference evidence="2" key="1">
    <citation type="journal article" date="2019" name="Int. J. Syst. Evol. Microbiol.">
        <title>The Global Catalogue of Microorganisms (GCM) 10K type strain sequencing project: providing services to taxonomists for standard genome sequencing and annotation.</title>
        <authorList>
            <consortium name="The Broad Institute Genomics Platform"/>
            <consortium name="The Broad Institute Genome Sequencing Center for Infectious Disease"/>
            <person name="Wu L."/>
            <person name="Ma J."/>
        </authorList>
    </citation>
    <scope>NUCLEOTIDE SEQUENCE [LARGE SCALE GENOMIC DNA]</scope>
    <source>
        <strain evidence="2">CGMCC 1.12966</strain>
    </source>
</reference>
<evidence type="ECO:0008006" key="3">
    <source>
        <dbReference type="Google" id="ProtNLM"/>
    </source>
</evidence>
<evidence type="ECO:0000313" key="2">
    <source>
        <dbReference type="Proteomes" id="UP000620550"/>
    </source>
</evidence>
<accession>A0ABQ3HTC7</accession>
<dbReference type="EMBL" id="BNAF01000004">
    <property type="protein sequence ID" value="GHE31681.1"/>
    <property type="molecule type" value="Genomic_DNA"/>
</dbReference>
<dbReference type="SUPFAM" id="SSF160379">
    <property type="entry name" value="SP0830-like"/>
    <property type="match status" value="1"/>
</dbReference>
<dbReference type="Pfam" id="PF08002">
    <property type="entry name" value="DUF1697"/>
    <property type="match status" value="1"/>
</dbReference>